<keyword evidence="1" id="KW-0812">Transmembrane</keyword>
<feature type="transmembrane region" description="Helical" evidence="1">
    <location>
        <begin position="111"/>
        <end position="133"/>
    </location>
</feature>
<reference evidence="3" key="1">
    <citation type="submission" date="2018-06" db="EMBL/GenBank/DDBJ databases">
        <authorList>
            <person name="Zhirakovskaya E."/>
        </authorList>
    </citation>
    <scope>NUCLEOTIDE SEQUENCE</scope>
</reference>
<dbReference type="EMBL" id="UOGC01000053">
    <property type="protein sequence ID" value="VAX17523.1"/>
    <property type="molecule type" value="Genomic_DNA"/>
</dbReference>
<dbReference type="InterPro" id="IPR039447">
    <property type="entry name" value="UreH-like_TM_dom"/>
</dbReference>
<evidence type="ECO:0000259" key="2">
    <source>
        <dbReference type="Pfam" id="PF13386"/>
    </source>
</evidence>
<accession>A0A3B1BYY6</accession>
<dbReference type="PANTHER" id="PTHR42208">
    <property type="entry name" value="HEAVY METAL TRANSPORTER-RELATED"/>
    <property type="match status" value="1"/>
</dbReference>
<dbReference type="Pfam" id="PF13386">
    <property type="entry name" value="DsbD_2"/>
    <property type="match status" value="1"/>
</dbReference>
<feature type="domain" description="Urease accessory protein UreH-like transmembrane" evidence="2">
    <location>
        <begin position="4"/>
        <end position="191"/>
    </location>
</feature>
<protein>
    <submittedName>
        <fullName evidence="3">Heavy-metal-associated domain (N-terminus) and membrane-bounded cytochrome biogenesis cycZ-like domain, possible membrane copper tolerance protein</fullName>
    </submittedName>
</protein>
<organism evidence="3">
    <name type="scientific">hydrothermal vent metagenome</name>
    <dbReference type="NCBI Taxonomy" id="652676"/>
    <lineage>
        <taxon>unclassified sequences</taxon>
        <taxon>metagenomes</taxon>
        <taxon>ecological metagenomes</taxon>
    </lineage>
</organism>
<gene>
    <name evidence="3" type="ORF">MNBD_NITROSPINAE01-1249</name>
</gene>
<feature type="transmembrane region" description="Helical" evidence="1">
    <location>
        <begin position="181"/>
        <end position="203"/>
    </location>
</feature>
<evidence type="ECO:0000313" key="3">
    <source>
        <dbReference type="EMBL" id="VAX17523.1"/>
    </source>
</evidence>
<proteinExistence type="predicted"/>
<feature type="transmembrane region" description="Helical" evidence="1">
    <location>
        <begin position="56"/>
        <end position="76"/>
    </location>
</feature>
<keyword evidence="1" id="KW-0472">Membrane</keyword>
<dbReference type="PANTHER" id="PTHR42208:SF1">
    <property type="entry name" value="HEAVY METAL TRANSPORTER"/>
    <property type="match status" value="1"/>
</dbReference>
<evidence type="ECO:0000256" key="1">
    <source>
        <dbReference type="SAM" id="Phobius"/>
    </source>
</evidence>
<name>A0A3B1BYY6_9ZZZZ</name>
<dbReference type="AlphaFoldDB" id="A0A3B1BYY6"/>
<keyword evidence="1" id="KW-1133">Transmembrane helix</keyword>
<feature type="transmembrane region" description="Helical" evidence="1">
    <location>
        <begin position="145"/>
        <end position="169"/>
    </location>
</feature>
<sequence length="213" mass="23113">MGALSMSLKEEVRENRWNLISYVLAYNLGRITSYILAGLLIGALGPTIFKAISPQYGHTILRIFAALFMVGTGLYLGGWFPRFAFVENIGAPLWKIIEPVSKRFIPPQTRLHALIFGAIWGWLPCGLVYSALIMTASAGGPLQGAVFMLVFGIGTLPAVCATGVMTGRVLSFLRTSYAKQFAGIIMIVLGLTSLFYAGVAHWGEVLTFGHEGH</sequence>
<feature type="transmembrane region" description="Helical" evidence="1">
    <location>
        <begin position="20"/>
        <end position="44"/>
    </location>
</feature>